<keyword evidence="1" id="KW-1133">Transmembrane helix</keyword>
<reference evidence="2" key="1">
    <citation type="journal article" date="2015" name="Nature">
        <title>Complex archaea that bridge the gap between prokaryotes and eukaryotes.</title>
        <authorList>
            <person name="Spang A."/>
            <person name="Saw J.H."/>
            <person name="Jorgensen S.L."/>
            <person name="Zaremba-Niedzwiedzka K."/>
            <person name="Martijn J."/>
            <person name="Lind A.E."/>
            <person name="van Eijk R."/>
            <person name="Schleper C."/>
            <person name="Guy L."/>
            <person name="Ettema T.J."/>
        </authorList>
    </citation>
    <scope>NUCLEOTIDE SEQUENCE</scope>
</reference>
<dbReference type="AlphaFoldDB" id="A0A0F9C8N8"/>
<gene>
    <name evidence="2" type="ORF">LCGC14_2354700</name>
</gene>
<evidence type="ECO:0000313" key="2">
    <source>
        <dbReference type="EMBL" id="KKL45534.1"/>
    </source>
</evidence>
<feature type="transmembrane region" description="Helical" evidence="1">
    <location>
        <begin position="6"/>
        <end position="29"/>
    </location>
</feature>
<keyword evidence="1" id="KW-0472">Membrane</keyword>
<sequence>MFGFLIPYIDWSLVIGLTSAASIFAGAWLRNKQIARAEVNDATRMEQRFSDLRHDIGSLELKVETIEGIVQKHGESLGRR</sequence>
<accession>A0A0F9C8N8</accession>
<evidence type="ECO:0000256" key="1">
    <source>
        <dbReference type="SAM" id="Phobius"/>
    </source>
</evidence>
<dbReference type="EMBL" id="LAZR01034351">
    <property type="protein sequence ID" value="KKL45534.1"/>
    <property type="molecule type" value="Genomic_DNA"/>
</dbReference>
<keyword evidence="1" id="KW-0812">Transmembrane</keyword>
<comment type="caution">
    <text evidence="2">The sequence shown here is derived from an EMBL/GenBank/DDBJ whole genome shotgun (WGS) entry which is preliminary data.</text>
</comment>
<protein>
    <submittedName>
        <fullName evidence="2">Uncharacterized protein</fullName>
    </submittedName>
</protein>
<organism evidence="2">
    <name type="scientific">marine sediment metagenome</name>
    <dbReference type="NCBI Taxonomy" id="412755"/>
    <lineage>
        <taxon>unclassified sequences</taxon>
        <taxon>metagenomes</taxon>
        <taxon>ecological metagenomes</taxon>
    </lineage>
</organism>
<proteinExistence type="predicted"/>
<name>A0A0F9C8N8_9ZZZZ</name>